<dbReference type="AlphaFoldDB" id="A0A319E9T7"/>
<dbReference type="EMBL" id="KZ825824">
    <property type="protein sequence ID" value="PYH97458.1"/>
    <property type="molecule type" value="Genomic_DNA"/>
</dbReference>
<feature type="compositionally biased region" description="Polar residues" evidence="1">
    <location>
        <begin position="641"/>
        <end position="656"/>
    </location>
</feature>
<keyword evidence="3" id="KW-1185">Reference proteome</keyword>
<dbReference type="OrthoDB" id="10257415at2759"/>
<dbReference type="PANTHER" id="PTHR13265">
    <property type="entry name" value="THO COMPLEX SUBUNIT 1"/>
    <property type="match status" value="1"/>
</dbReference>
<evidence type="ECO:0008006" key="4">
    <source>
        <dbReference type="Google" id="ProtNLM"/>
    </source>
</evidence>
<protein>
    <recommendedName>
        <fullName evidence="4">THO complex subunit Tho1</fullName>
    </recommendedName>
</protein>
<organism evidence="2 3">
    <name type="scientific">Aspergillus ellipticus CBS 707.79</name>
    <dbReference type="NCBI Taxonomy" id="1448320"/>
    <lineage>
        <taxon>Eukaryota</taxon>
        <taxon>Fungi</taxon>
        <taxon>Dikarya</taxon>
        <taxon>Ascomycota</taxon>
        <taxon>Pezizomycotina</taxon>
        <taxon>Eurotiomycetes</taxon>
        <taxon>Eurotiomycetidae</taxon>
        <taxon>Eurotiales</taxon>
        <taxon>Aspergillaceae</taxon>
        <taxon>Aspergillus</taxon>
        <taxon>Aspergillus subgen. Circumdati</taxon>
    </lineage>
</organism>
<accession>A0A319E9T7</accession>
<dbReference type="GO" id="GO:0006406">
    <property type="term" value="P:mRNA export from nucleus"/>
    <property type="evidence" value="ECO:0007669"/>
    <property type="project" value="TreeGrafter"/>
</dbReference>
<dbReference type="InterPro" id="IPR021861">
    <property type="entry name" value="THO_THOC1"/>
</dbReference>
<evidence type="ECO:0000256" key="1">
    <source>
        <dbReference type="SAM" id="MobiDB-lite"/>
    </source>
</evidence>
<feature type="region of interest" description="Disordered" evidence="1">
    <location>
        <begin position="246"/>
        <end position="275"/>
    </location>
</feature>
<evidence type="ECO:0000313" key="2">
    <source>
        <dbReference type="EMBL" id="PYH97458.1"/>
    </source>
</evidence>
<dbReference type="Proteomes" id="UP000247810">
    <property type="component" value="Unassembled WGS sequence"/>
</dbReference>
<dbReference type="VEuPathDB" id="FungiDB:BO71DRAFT_347030"/>
<feature type="region of interest" description="Disordered" evidence="1">
    <location>
        <begin position="601"/>
        <end position="669"/>
    </location>
</feature>
<feature type="region of interest" description="Disordered" evidence="1">
    <location>
        <begin position="329"/>
        <end position="355"/>
    </location>
</feature>
<gene>
    <name evidence="2" type="ORF">BO71DRAFT_347030</name>
</gene>
<feature type="region of interest" description="Disordered" evidence="1">
    <location>
        <begin position="219"/>
        <end position="238"/>
    </location>
</feature>
<name>A0A319E9T7_9EURO</name>
<feature type="compositionally biased region" description="Polar residues" evidence="1">
    <location>
        <begin position="601"/>
        <end position="617"/>
    </location>
</feature>
<dbReference type="GO" id="GO:0000445">
    <property type="term" value="C:THO complex part of transcription export complex"/>
    <property type="evidence" value="ECO:0007669"/>
    <property type="project" value="TreeGrafter"/>
</dbReference>
<sequence>MADVDVGATHAYRRLIDDLLMRAEQAKPDKQIEPPLTEAHLGDSIWLVQGEDELLARQLGQQTQFAAVEIAFREKFYSLLAATSIDNPSFIHIWNLLDIISIFSDNEQCEPGLIFWLIEELLDSQTIDGCRRVFDYLESRRERNTKKHFKQKSLIILRSCNELLRRLSRAEDTVFCGRVFIFLFQSFPLGDKSAVNLRGEYHTDNVTTYDETVKAAVGQSDDADVEMSDGKEPLTTIEGLGGESEAQALSASDSHALPQEPPKTPRVVISKSKDESEEKAVDLDDLYPIFWGLQAYFSAPTKTFDPQHFATFKTGLEATISTFKSVNTDLENSSNTRSSEENRKSTKRKRTTDGQEIASSFNPKYLTSRDLFDLEVNDTAFRRHVLVQALILLDFMLSLTPKAKARLADLTNKSVLYSFVLNEEDAKWTIKMRKAIEEYLQEGVGGKFYYRMVDTVLSRDKNWVRWKTEGCPLIERPPVTVSEYLGAREHATRVYANKRLRISPMGSLDLKFLSEGESLAGLERLKESDRFSVPAADSLMVGIMDDELDIDTAQTKEDKDYAIRSKASKTWRILRLSAKSKLAAFDKIDDGKNMRILFETAQQSDSAPQTLEGTPQASEAPAKPSTEGESLGPEQARGVTNLENGNSTVATPLTSADSKDAAAPDTKTV</sequence>
<feature type="compositionally biased region" description="Basic and acidic residues" evidence="1">
    <location>
        <begin position="657"/>
        <end position="669"/>
    </location>
</feature>
<dbReference type="STRING" id="1448320.A0A319E9T7"/>
<proteinExistence type="predicted"/>
<evidence type="ECO:0000313" key="3">
    <source>
        <dbReference type="Proteomes" id="UP000247810"/>
    </source>
</evidence>
<reference evidence="2 3" key="1">
    <citation type="submission" date="2018-02" db="EMBL/GenBank/DDBJ databases">
        <title>The genomes of Aspergillus section Nigri reveals drivers in fungal speciation.</title>
        <authorList>
            <consortium name="DOE Joint Genome Institute"/>
            <person name="Vesth T.C."/>
            <person name="Nybo J."/>
            <person name="Theobald S."/>
            <person name="Brandl J."/>
            <person name="Frisvad J.C."/>
            <person name="Nielsen K.F."/>
            <person name="Lyhne E.K."/>
            <person name="Kogle M.E."/>
            <person name="Kuo A."/>
            <person name="Riley R."/>
            <person name="Clum A."/>
            <person name="Nolan M."/>
            <person name="Lipzen A."/>
            <person name="Salamov A."/>
            <person name="Henrissat B."/>
            <person name="Wiebenga A."/>
            <person name="De vries R.P."/>
            <person name="Grigoriev I.V."/>
            <person name="Mortensen U.H."/>
            <person name="Andersen M.R."/>
            <person name="Baker S.E."/>
        </authorList>
    </citation>
    <scope>NUCLEOTIDE SEQUENCE [LARGE SCALE GENOMIC DNA]</scope>
    <source>
        <strain evidence="2 3">CBS 707.79</strain>
    </source>
</reference>
<dbReference type="Pfam" id="PF11957">
    <property type="entry name" value="efThoc1"/>
    <property type="match status" value="1"/>
</dbReference>
<dbReference type="PANTHER" id="PTHR13265:SF0">
    <property type="entry name" value="HPR1"/>
    <property type="match status" value="1"/>
</dbReference>